<protein>
    <submittedName>
        <fullName evidence="2">Uncharacterized protein</fullName>
    </submittedName>
</protein>
<evidence type="ECO:0000256" key="1">
    <source>
        <dbReference type="SAM" id="MobiDB-lite"/>
    </source>
</evidence>
<keyword evidence="3" id="KW-1185">Reference proteome</keyword>
<accession>A0ABD5TDV0</accession>
<sequence>MTDDGFDHSEIGVEDGHGTPLADATSDNGVDVRVVTLTDEQIEALANRELAIIKTDGHTLGLIHADRSDEAREATVQLAQARDAEFEETKVTERA</sequence>
<feature type="compositionally biased region" description="Basic and acidic residues" evidence="1">
    <location>
        <begin position="1"/>
        <end position="17"/>
    </location>
</feature>
<evidence type="ECO:0000313" key="3">
    <source>
        <dbReference type="Proteomes" id="UP001596443"/>
    </source>
</evidence>
<dbReference type="GeneID" id="81208412"/>
<organism evidence="2 3">
    <name type="scientific">Halobaculum halobium</name>
    <dbReference type="NCBI Taxonomy" id="3032281"/>
    <lineage>
        <taxon>Archaea</taxon>
        <taxon>Methanobacteriati</taxon>
        <taxon>Methanobacteriota</taxon>
        <taxon>Stenosarchaea group</taxon>
        <taxon>Halobacteria</taxon>
        <taxon>Halobacteriales</taxon>
        <taxon>Haloferacaceae</taxon>
        <taxon>Halobaculum</taxon>
    </lineage>
</organism>
<reference evidence="2 3" key="1">
    <citation type="journal article" date="2019" name="Int. J. Syst. Evol. Microbiol.">
        <title>The Global Catalogue of Microorganisms (GCM) 10K type strain sequencing project: providing services to taxonomists for standard genome sequencing and annotation.</title>
        <authorList>
            <consortium name="The Broad Institute Genomics Platform"/>
            <consortium name="The Broad Institute Genome Sequencing Center for Infectious Disease"/>
            <person name="Wu L."/>
            <person name="Ma J."/>
        </authorList>
    </citation>
    <scope>NUCLEOTIDE SEQUENCE [LARGE SCALE GENOMIC DNA]</scope>
    <source>
        <strain evidence="2 3">SYNS20</strain>
    </source>
</reference>
<dbReference type="Proteomes" id="UP001596443">
    <property type="component" value="Unassembled WGS sequence"/>
</dbReference>
<dbReference type="RefSeq" id="WP_284062240.1">
    <property type="nucleotide sequence ID" value="NZ_CP126158.1"/>
</dbReference>
<dbReference type="EMBL" id="JBHSWX010000012">
    <property type="protein sequence ID" value="MFC6785382.1"/>
    <property type="molecule type" value="Genomic_DNA"/>
</dbReference>
<proteinExistence type="predicted"/>
<comment type="caution">
    <text evidence="2">The sequence shown here is derived from an EMBL/GenBank/DDBJ whole genome shotgun (WGS) entry which is preliminary data.</text>
</comment>
<name>A0ABD5TDV0_9EURY</name>
<dbReference type="AlphaFoldDB" id="A0ABD5TDV0"/>
<gene>
    <name evidence="2" type="ORF">ACFQFD_05160</name>
</gene>
<evidence type="ECO:0000313" key="2">
    <source>
        <dbReference type="EMBL" id="MFC6785382.1"/>
    </source>
</evidence>
<feature type="region of interest" description="Disordered" evidence="1">
    <location>
        <begin position="1"/>
        <end position="29"/>
    </location>
</feature>